<keyword evidence="7" id="KW-1015">Disulfide bond</keyword>
<comment type="similarity">
    <text evidence="1 8">Belongs to the tannase family.</text>
</comment>
<evidence type="ECO:0000256" key="5">
    <source>
        <dbReference type="ARBA" id="ARBA00022801"/>
    </source>
</evidence>
<dbReference type="PANTHER" id="PTHR33938:SF2">
    <property type="entry name" value="CARBOXYLIC ESTER HYDROLASE"/>
    <property type="match status" value="1"/>
</dbReference>
<dbReference type="GO" id="GO:0046872">
    <property type="term" value="F:metal ion binding"/>
    <property type="evidence" value="ECO:0007669"/>
    <property type="project" value="UniProtKB-KW"/>
</dbReference>
<dbReference type="Pfam" id="PF07519">
    <property type="entry name" value="Tannase"/>
    <property type="match status" value="1"/>
</dbReference>
<dbReference type="EC" id="3.1.1.-" evidence="8"/>
<feature type="signal peptide" evidence="8">
    <location>
        <begin position="1"/>
        <end position="20"/>
    </location>
</feature>
<dbReference type="PANTHER" id="PTHR33938">
    <property type="entry name" value="FERULOYL ESTERASE B-RELATED"/>
    <property type="match status" value="1"/>
</dbReference>
<keyword evidence="2" id="KW-0719">Serine esterase</keyword>
<reference evidence="9 10" key="1">
    <citation type="journal article" date="2018" name="IMA Fungus">
        <title>IMA Genome-F 9: Draft genome sequence of Annulohypoxylon stygium, Aspergillus mulundensis, Berkeleyomyces basicola (syn. Thielaviopsis basicola), Ceratocystis smalleyi, two Cercospora beticola strains, Coleophoma cylindrospora, Fusarium fracticaudum, Phialophora cf. hyalina, and Morchella septimelata.</title>
        <authorList>
            <person name="Wingfield B.D."/>
            <person name="Bills G.F."/>
            <person name="Dong Y."/>
            <person name="Huang W."/>
            <person name="Nel W.J."/>
            <person name="Swalarsk-Parry B.S."/>
            <person name="Vaghefi N."/>
            <person name="Wilken P.M."/>
            <person name="An Z."/>
            <person name="de Beer Z.W."/>
            <person name="De Vos L."/>
            <person name="Chen L."/>
            <person name="Duong T.A."/>
            <person name="Gao Y."/>
            <person name="Hammerbacher A."/>
            <person name="Kikkert J.R."/>
            <person name="Li Y."/>
            <person name="Li H."/>
            <person name="Li K."/>
            <person name="Li Q."/>
            <person name="Liu X."/>
            <person name="Ma X."/>
            <person name="Naidoo K."/>
            <person name="Pethybridge S.J."/>
            <person name="Sun J."/>
            <person name="Steenkamp E.T."/>
            <person name="van der Nest M.A."/>
            <person name="van Wyk S."/>
            <person name="Wingfield M.J."/>
            <person name="Xiong C."/>
            <person name="Yue Q."/>
            <person name="Zhang X."/>
        </authorList>
    </citation>
    <scope>NUCLEOTIDE SEQUENCE [LARGE SCALE GENOMIC DNA]</scope>
    <source>
        <strain evidence="9 10">BP5796</strain>
    </source>
</reference>
<comment type="caution">
    <text evidence="9">The sequence shown here is derived from an EMBL/GenBank/DDBJ whole genome shotgun (WGS) entry which is preliminary data.</text>
</comment>
<keyword evidence="6" id="KW-0106">Calcium</keyword>
<evidence type="ECO:0000256" key="2">
    <source>
        <dbReference type="ARBA" id="ARBA00022487"/>
    </source>
</evidence>
<evidence type="ECO:0000313" key="9">
    <source>
        <dbReference type="EMBL" id="RDW59128.1"/>
    </source>
</evidence>
<name>A0A3D8QBZ6_9HELO</name>
<proteinExistence type="inferred from homology"/>
<dbReference type="SUPFAM" id="SSF53474">
    <property type="entry name" value="alpha/beta-Hydrolases"/>
    <property type="match status" value="2"/>
</dbReference>
<evidence type="ECO:0000256" key="8">
    <source>
        <dbReference type="RuleBase" id="RU361238"/>
    </source>
</evidence>
<evidence type="ECO:0000256" key="7">
    <source>
        <dbReference type="ARBA" id="ARBA00023157"/>
    </source>
</evidence>
<keyword evidence="3" id="KW-0479">Metal-binding</keyword>
<evidence type="ECO:0000256" key="1">
    <source>
        <dbReference type="ARBA" id="ARBA00006249"/>
    </source>
</evidence>
<organism evidence="9 10">
    <name type="scientific">Coleophoma crateriformis</name>
    <dbReference type="NCBI Taxonomy" id="565419"/>
    <lineage>
        <taxon>Eukaryota</taxon>
        <taxon>Fungi</taxon>
        <taxon>Dikarya</taxon>
        <taxon>Ascomycota</taxon>
        <taxon>Pezizomycotina</taxon>
        <taxon>Leotiomycetes</taxon>
        <taxon>Helotiales</taxon>
        <taxon>Dermateaceae</taxon>
        <taxon>Coleophoma</taxon>
    </lineage>
</organism>
<evidence type="ECO:0000256" key="4">
    <source>
        <dbReference type="ARBA" id="ARBA00022729"/>
    </source>
</evidence>
<dbReference type="Proteomes" id="UP000256328">
    <property type="component" value="Unassembled WGS sequence"/>
</dbReference>
<dbReference type="AlphaFoldDB" id="A0A3D8QBZ6"/>
<dbReference type="OrthoDB" id="3039123at2759"/>
<keyword evidence="10" id="KW-1185">Reference proteome</keyword>
<evidence type="ECO:0000256" key="6">
    <source>
        <dbReference type="ARBA" id="ARBA00022837"/>
    </source>
</evidence>
<protein>
    <recommendedName>
        <fullName evidence="8">Carboxylic ester hydrolase</fullName>
        <ecNumber evidence="8">3.1.1.-</ecNumber>
    </recommendedName>
</protein>
<evidence type="ECO:0000256" key="3">
    <source>
        <dbReference type="ARBA" id="ARBA00022723"/>
    </source>
</evidence>
<dbReference type="GO" id="GO:0030600">
    <property type="term" value="F:feruloyl esterase activity"/>
    <property type="evidence" value="ECO:0007669"/>
    <property type="project" value="UniProtKB-ARBA"/>
</dbReference>
<gene>
    <name evidence="9" type="ORF">BP5796_12052</name>
</gene>
<feature type="chain" id="PRO_5017498159" description="Carboxylic ester hydrolase" evidence="8">
    <location>
        <begin position="21"/>
        <end position="541"/>
    </location>
</feature>
<dbReference type="EMBL" id="PDLN01000020">
    <property type="protein sequence ID" value="RDW59128.1"/>
    <property type="molecule type" value="Genomic_DNA"/>
</dbReference>
<accession>A0A3D8QBZ6</accession>
<sequence>MRCWPPLLALATLLLPRSYAYTLNNCNNAFFDSVLPTNASTLLTSQVPANGSFGQAGDIAYPTNATNLPALCAVIINVTSSATSSYTFGLFLPNEWNDRFIAVGNGGFSGGINWYSMGSVVPYGFATISTNTGHNSTGQNMDWALNNPEAKTDWGYRALHGSVLLGKQVTNAYYSSSLSYSYYAGCSTGGKQGMQEVQMFPEDFDGVLVGAPAWWSTHQQLWQLTVGTTNLPENSSNYIPYDMFQLMSDEVVRQCDASDGVVDGIIMDPKKCNFIPQTLLCQPGQNTSTCLTAPQIETWNTLHRPIADIHNTWIYPNFGLGSEAQMPSSFGNIGTNTPSLYGTQYVANYILDDPNWDWTTYNYSVVQIADALNPGGTNAVNFDISPFHARGGKLLHYHGLADGLIPTGASELLYNNYLYNMTEKNIALDDWYRFFLVPGMQHCQDSIGDAPWYLGGAQTLANVTGVPGFEDKEHDALLALMDWVERGNAPDYIVTTKWQNDDPKQGVVRQRPVCKYPGEATYNGYGSINSSESWSCVSSIP</sequence>
<dbReference type="InterPro" id="IPR011118">
    <property type="entry name" value="Tannase/feruloyl_esterase"/>
</dbReference>
<keyword evidence="5 8" id="KW-0378">Hydrolase</keyword>
<evidence type="ECO:0000313" key="10">
    <source>
        <dbReference type="Proteomes" id="UP000256328"/>
    </source>
</evidence>
<dbReference type="InterPro" id="IPR029058">
    <property type="entry name" value="AB_hydrolase_fold"/>
</dbReference>
<keyword evidence="4 8" id="KW-0732">Signal</keyword>